<name>A0A074JW26_9RHOB</name>
<organism evidence="2 3">
    <name type="scientific">Thioclava indica</name>
    <dbReference type="NCBI Taxonomy" id="1353528"/>
    <lineage>
        <taxon>Bacteria</taxon>
        <taxon>Pseudomonadati</taxon>
        <taxon>Pseudomonadota</taxon>
        <taxon>Alphaproteobacteria</taxon>
        <taxon>Rhodobacterales</taxon>
        <taxon>Paracoccaceae</taxon>
        <taxon>Thioclava</taxon>
    </lineage>
</organism>
<keyword evidence="3" id="KW-1185">Reference proteome</keyword>
<evidence type="ECO:0000313" key="3">
    <source>
        <dbReference type="Proteomes" id="UP000027471"/>
    </source>
</evidence>
<dbReference type="EMBL" id="AUNB01000063">
    <property type="protein sequence ID" value="KEO53547.1"/>
    <property type="molecule type" value="Genomic_DNA"/>
</dbReference>
<evidence type="ECO:0000256" key="1">
    <source>
        <dbReference type="SAM" id="SignalP"/>
    </source>
</evidence>
<gene>
    <name evidence="2" type="ORF">DT23_18345</name>
</gene>
<dbReference type="AlphaFoldDB" id="A0A074JW26"/>
<dbReference type="RefSeq" id="WP_038132786.1">
    <property type="nucleotide sequence ID" value="NZ_AUNB01000063.1"/>
</dbReference>
<protein>
    <submittedName>
        <fullName evidence="2">Uncharacterized protein</fullName>
    </submittedName>
</protein>
<evidence type="ECO:0000313" key="2">
    <source>
        <dbReference type="EMBL" id="KEO53547.1"/>
    </source>
</evidence>
<dbReference type="OrthoDB" id="1389336at2"/>
<sequence>MKHIIAASAVLALFAGSASAANSQMHERHAPFPNGVTATDTASVPASTVYSPKDLHRANLKPTDTVEVTVIPTTKNLPTRRHES</sequence>
<feature type="signal peptide" evidence="1">
    <location>
        <begin position="1"/>
        <end position="20"/>
    </location>
</feature>
<proteinExistence type="predicted"/>
<comment type="caution">
    <text evidence="2">The sequence shown here is derived from an EMBL/GenBank/DDBJ whole genome shotgun (WGS) entry which is preliminary data.</text>
</comment>
<reference evidence="2 3" key="1">
    <citation type="journal article" date="2015" name="Antonie Van Leeuwenhoek">
        <title>Thioclava indica sp. nov., isolated from surface seawater of the Indian Ocean.</title>
        <authorList>
            <person name="Liu Y."/>
            <person name="Lai Q."/>
            <person name="Du J."/>
            <person name="Xu H."/>
            <person name="Jiang L."/>
            <person name="Shao Z."/>
        </authorList>
    </citation>
    <scope>NUCLEOTIDE SEQUENCE [LARGE SCALE GENOMIC DNA]</scope>
    <source>
        <strain evidence="2 3">DT23-4</strain>
    </source>
</reference>
<accession>A0A074JW26</accession>
<keyword evidence="1" id="KW-0732">Signal</keyword>
<feature type="chain" id="PRO_5001697214" evidence="1">
    <location>
        <begin position="21"/>
        <end position="84"/>
    </location>
</feature>
<dbReference type="Proteomes" id="UP000027471">
    <property type="component" value="Unassembled WGS sequence"/>
</dbReference>